<keyword evidence="2" id="KW-0732">Signal</keyword>
<keyword evidence="1" id="KW-0175">Coiled coil</keyword>
<feature type="chain" id="PRO_5046707580" description="Secreted protein" evidence="2">
    <location>
        <begin position="33"/>
        <end position="366"/>
    </location>
</feature>
<comment type="caution">
    <text evidence="3">The sequence shown here is derived from an EMBL/GenBank/DDBJ whole genome shotgun (WGS) entry which is preliminary data.</text>
</comment>
<name>A0ABT7PCV9_9BACT</name>
<protein>
    <recommendedName>
        <fullName evidence="5">Secreted protein</fullName>
    </recommendedName>
</protein>
<dbReference type="Proteomes" id="UP001239462">
    <property type="component" value="Unassembled WGS sequence"/>
</dbReference>
<sequence length="366" mass="41121">MSFLQRFFRVRFVKLFSVTLPFVGFTVLSAQAAWSETDQNDETAIVASASPPATPPVIIRVSEDLFNSGSEIESTSDVDSCILGIRNLGEADVIANTSIEFVPASDAAHLKIRFRGHFTADTRGRKGPAIIQSQSTMRFDLHMSATFDREDGFVAGDPDGDVIPTESRRTVSSTLPGLRGRIVKNVARRRMAETKHQVEQICIANAREQLIVEMERRVKKQLEQANQRLVNLKARLKEQPWYDEVPTLNFTSEEGYLVIQVIGSDVDPDSIDFQLPSDLPAPNSGAMSELLLARTWVDEKDDTNALLDYAASYPSLVNLTLQAATKFALPYQQHDNWLVFALHKDERDSEENERRTFFVNRNQRGE</sequence>
<reference evidence="3 4" key="1">
    <citation type="submission" date="2023-06" db="EMBL/GenBank/DDBJ databases">
        <title>Roseiconus lacunae JC819 isolated from Gulf of Mannar region, Tamil Nadu.</title>
        <authorList>
            <person name="Pk S."/>
            <person name="Ch S."/>
            <person name="Ch V.R."/>
        </authorList>
    </citation>
    <scope>NUCLEOTIDE SEQUENCE [LARGE SCALE GENOMIC DNA]</scope>
    <source>
        <strain evidence="3 4">JC819</strain>
    </source>
</reference>
<evidence type="ECO:0008006" key="5">
    <source>
        <dbReference type="Google" id="ProtNLM"/>
    </source>
</evidence>
<proteinExistence type="predicted"/>
<feature type="coiled-coil region" evidence="1">
    <location>
        <begin position="212"/>
        <end position="239"/>
    </location>
</feature>
<keyword evidence="4" id="KW-1185">Reference proteome</keyword>
<accession>A0ABT7PCV9</accession>
<organism evidence="3 4">
    <name type="scientific">Roseiconus lacunae</name>
    <dbReference type="NCBI Taxonomy" id="2605694"/>
    <lineage>
        <taxon>Bacteria</taxon>
        <taxon>Pseudomonadati</taxon>
        <taxon>Planctomycetota</taxon>
        <taxon>Planctomycetia</taxon>
        <taxon>Pirellulales</taxon>
        <taxon>Pirellulaceae</taxon>
        <taxon>Roseiconus</taxon>
    </lineage>
</organism>
<evidence type="ECO:0000313" key="4">
    <source>
        <dbReference type="Proteomes" id="UP001239462"/>
    </source>
</evidence>
<evidence type="ECO:0000313" key="3">
    <source>
        <dbReference type="EMBL" id="MDM4014335.1"/>
    </source>
</evidence>
<gene>
    <name evidence="3" type="ORF">QTN89_02755</name>
</gene>
<evidence type="ECO:0000256" key="1">
    <source>
        <dbReference type="SAM" id="Coils"/>
    </source>
</evidence>
<evidence type="ECO:0000256" key="2">
    <source>
        <dbReference type="SAM" id="SignalP"/>
    </source>
</evidence>
<dbReference type="RefSeq" id="WP_149497227.1">
    <property type="nucleotide sequence ID" value="NZ_JASZZN010000002.1"/>
</dbReference>
<dbReference type="EMBL" id="JASZZN010000002">
    <property type="protein sequence ID" value="MDM4014335.1"/>
    <property type="molecule type" value="Genomic_DNA"/>
</dbReference>
<feature type="signal peptide" evidence="2">
    <location>
        <begin position="1"/>
        <end position="32"/>
    </location>
</feature>